<name>A0ABT8R3B7_9BACT</name>
<dbReference type="RefSeq" id="WP_302037398.1">
    <property type="nucleotide sequence ID" value="NZ_JAUKPO010000004.1"/>
</dbReference>
<gene>
    <name evidence="1" type="ORF">Q0590_10070</name>
</gene>
<protein>
    <submittedName>
        <fullName evidence="1">Uncharacterized protein</fullName>
    </submittedName>
</protein>
<comment type="caution">
    <text evidence="1">The sequence shown here is derived from an EMBL/GenBank/DDBJ whole genome shotgun (WGS) entry which is preliminary data.</text>
</comment>
<accession>A0ABT8R3B7</accession>
<sequence length="71" mass="8391">MITAWLNNPYLNLAEVATRLYGSNSRMYTQRLRKKMTKALPFEAWEIHELERIKQDILSHIQHGHPVVETT</sequence>
<dbReference type="Proteomes" id="UP001168528">
    <property type="component" value="Unassembled WGS sequence"/>
</dbReference>
<evidence type="ECO:0000313" key="1">
    <source>
        <dbReference type="EMBL" id="MDO1446597.1"/>
    </source>
</evidence>
<reference evidence="1" key="1">
    <citation type="submission" date="2023-07" db="EMBL/GenBank/DDBJ databases">
        <title>The genome sequence of Rhodocytophaga aerolata KACC 12507.</title>
        <authorList>
            <person name="Zhang X."/>
        </authorList>
    </citation>
    <scope>NUCLEOTIDE SEQUENCE</scope>
    <source>
        <strain evidence="1">KACC 12507</strain>
    </source>
</reference>
<organism evidence="1 2">
    <name type="scientific">Rhodocytophaga aerolata</name>
    <dbReference type="NCBI Taxonomy" id="455078"/>
    <lineage>
        <taxon>Bacteria</taxon>
        <taxon>Pseudomonadati</taxon>
        <taxon>Bacteroidota</taxon>
        <taxon>Cytophagia</taxon>
        <taxon>Cytophagales</taxon>
        <taxon>Rhodocytophagaceae</taxon>
        <taxon>Rhodocytophaga</taxon>
    </lineage>
</organism>
<keyword evidence="2" id="KW-1185">Reference proteome</keyword>
<evidence type="ECO:0000313" key="2">
    <source>
        <dbReference type="Proteomes" id="UP001168528"/>
    </source>
</evidence>
<proteinExistence type="predicted"/>
<dbReference type="EMBL" id="JAUKPO010000004">
    <property type="protein sequence ID" value="MDO1446597.1"/>
    <property type="molecule type" value="Genomic_DNA"/>
</dbReference>